<dbReference type="AlphaFoldDB" id="A0A9P5XCH6"/>
<protein>
    <submittedName>
        <fullName evidence="1">Uncharacterized protein</fullName>
    </submittedName>
</protein>
<dbReference type="Proteomes" id="UP000807342">
    <property type="component" value="Unassembled WGS sequence"/>
</dbReference>
<keyword evidence="2" id="KW-1185">Reference proteome</keyword>
<accession>A0A9P5XCH6</accession>
<reference evidence="1" key="1">
    <citation type="submission" date="2020-11" db="EMBL/GenBank/DDBJ databases">
        <authorList>
            <consortium name="DOE Joint Genome Institute"/>
            <person name="Ahrendt S."/>
            <person name="Riley R."/>
            <person name="Andreopoulos W."/>
            <person name="Labutti K."/>
            <person name="Pangilinan J."/>
            <person name="Ruiz-Duenas F.J."/>
            <person name="Barrasa J.M."/>
            <person name="Sanchez-Garcia M."/>
            <person name="Camarero S."/>
            <person name="Miyauchi S."/>
            <person name="Serrano A."/>
            <person name="Linde D."/>
            <person name="Babiker R."/>
            <person name="Drula E."/>
            <person name="Ayuso-Fernandez I."/>
            <person name="Pacheco R."/>
            <person name="Padilla G."/>
            <person name="Ferreira P."/>
            <person name="Barriuso J."/>
            <person name="Kellner H."/>
            <person name="Castanera R."/>
            <person name="Alfaro M."/>
            <person name="Ramirez L."/>
            <person name="Pisabarro A.G."/>
            <person name="Kuo A."/>
            <person name="Tritt A."/>
            <person name="Lipzen A."/>
            <person name="He G."/>
            <person name="Yan M."/>
            <person name="Ng V."/>
            <person name="Cullen D."/>
            <person name="Martin F."/>
            <person name="Rosso M.-N."/>
            <person name="Henrissat B."/>
            <person name="Hibbett D."/>
            <person name="Martinez A.T."/>
            <person name="Grigoriev I.V."/>
        </authorList>
    </citation>
    <scope>NUCLEOTIDE SEQUENCE</scope>
    <source>
        <strain evidence="1">MF-IS2</strain>
    </source>
</reference>
<evidence type="ECO:0000313" key="2">
    <source>
        <dbReference type="Proteomes" id="UP000807342"/>
    </source>
</evidence>
<gene>
    <name evidence="1" type="ORF">P691DRAFT_39283</name>
</gene>
<evidence type="ECO:0000313" key="1">
    <source>
        <dbReference type="EMBL" id="KAF9448483.1"/>
    </source>
</evidence>
<comment type="caution">
    <text evidence="1">The sequence shown here is derived from an EMBL/GenBank/DDBJ whole genome shotgun (WGS) entry which is preliminary data.</text>
</comment>
<organism evidence="1 2">
    <name type="scientific">Macrolepiota fuliginosa MF-IS2</name>
    <dbReference type="NCBI Taxonomy" id="1400762"/>
    <lineage>
        <taxon>Eukaryota</taxon>
        <taxon>Fungi</taxon>
        <taxon>Dikarya</taxon>
        <taxon>Basidiomycota</taxon>
        <taxon>Agaricomycotina</taxon>
        <taxon>Agaricomycetes</taxon>
        <taxon>Agaricomycetidae</taxon>
        <taxon>Agaricales</taxon>
        <taxon>Agaricineae</taxon>
        <taxon>Agaricaceae</taxon>
        <taxon>Macrolepiota</taxon>
    </lineage>
</organism>
<sequence length="69" mass="8005">MRTNLYIINSPGPPLSLCQCTRAGCPFCGVGRRRKELAKPWHKQCHSCHVKHYVLTLHHRFHEGQIRSL</sequence>
<dbReference type="EMBL" id="MU151159">
    <property type="protein sequence ID" value="KAF9448483.1"/>
    <property type="molecule type" value="Genomic_DNA"/>
</dbReference>
<proteinExistence type="predicted"/>
<name>A0A9P5XCH6_9AGAR</name>